<comment type="caution">
    <text evidence="1">The sequence shown here is derived from an EMBL/GenBank/DDBJ whole genome shotgun (WGS) entry which is preliminary data.</text>
</comment>
<dbReference type="EMBL" id="MU394280">
    <property type="protein sequence ID" value="KAI6093614.1"/>
    <property type="molecule type" value="Genomic_DNA"/>
</dbReference>
<organism evidence="1 2">
    <name type="scientific">Hypoxylon rubiginosum</name>
    <dbReference type="NCBI Taxonomy" id="110542"/>
    <lineage>
        <taxon>Eukaryota</taxon>
        <taxon>Fungi</taxon>
        <taxon>Dikarya</taxon>
        <taxon>Ascomycota</taxon>
        <taxon>Pezizomycotina</taxon>
        <taxon>Sordariomycetes</taxon>
        <taxon>Xylariomycetidae</taxon>
        <taxon>Xylariales</taxon>
        <taxon>Hypoxylaceae</taxon>
        <taxon>Hypoxylon</taxon>
    </lineage>
</organism>
<reference evidence="1 2" key="1">
    <citation type="journal article" date="2022" name="New Phytol.">
        <title>Ecological generalism drives hyperdiversity of secondary metabolite gene clusters in xylarialean endophytes.</title>
        <authorList>
            <person name="Franco M.E.E."/>
            <person name="Wisecaver J.H."/>
            <person name="Arnold A.E."/>
            <person name="Ju Y.M."/>
            <person name="Slot J.C."/>
            <person name="Ahrendt S."/>
            <person name="Moore L.P."/>
            <person name="Eastman K.E."/>
            <person name="Scott K."/>
            <person name="Konkel Z."/>
            <person name="Mondo S.J."/>
            <person name="Kuo A."/>
            <person name="Hayes R.D."/>
            <person name="Haridas S."/>
            <person name="Andreopoulos B."/>
            <person name="Riley R."/>
            <person name="LaButti K."/>
            <person name="Pangilinan J."/>
            <person name="Lipzen A."/>
            <person name="Amirebrahimi M."/>
            <person name="Yan J."/>
            <person name="Adam C."/>
            <person name="Keymanesh K."/>
            <person name="Ng V."/>
            <person name="Louie K."/>
            <person name="Northen T."/>
            <person name="Drula E."/>
            <person name="Henrissat B."/>
            <person name="Hsieh H.M."/>
            <person name="Youens-Clark K."/>
            <person name="Lutzoni F."/>
            <person name="Miadlikowska J."/>
            <person name="Eastwood D.C."/>
            <person name="Hamelin R.C."/>
            <person name="Grigoriev I.V."/>
            <person name="U'Ren J.M."/>
        </authorList>
    </citation>
    <scope>NUCLEOTIDE SEQUENCE [LARGE SCALE GENOMIC DNA]</scope>
    <source>
        <strain evidence="1 2">ER1909</strain>
    </source>
</reference>
<name>A0ACC0DLJ6_9PEZI</name>
<sequence>MFFADELDSLVKGFQSLTVQDPVYDLAECLSRFSIEEPPLSQVDWSASMDWEPTYLDLIPREGNCPPSSYISRQCSSNQTRNGSTAIPEVGLEDLFAGLEGFPDFSGTPGAFNVPDCWGEDNEGGTDRGGGSASGFDLGADGRDIHSSDSGWLGVPIPGQFPISNWLVDKLNTTHSGVEYRLPLERPMEPQYAHLNQVNLDQDVILDLNLSSLPTITGPHEILRPLAPWEQYASTIDMPLEGISPECLAQVELSCNNSGVPASSQDRSNEDKNGREKKHHCTQCDGRFSKAHDLQRHVQAKHQPSWEYCTQCGKKLKKRADNIQRHAKQYCKKRQ</sequence>
<evidence type="ECO:0000313" key="1">
    <source>
        <dbReference type="EMBL" id="KAI6093614.1"/>
    </source>
</evidence>
<proteinExistence type="predicted"/>
<protein>
    <submittedName>
        <fullName evidence="1">Uncharacterized protein</fullName>
    </submittedName>
</protein>
<evidence type="ECO:0000313" key="2">
    <source>
        <dbReference type="Proteomes" id="UP001497680"/>
    </source>
</evidence>
<dbReference type="Proteomes" id="UP001497680">
    <property type="component" value="Unassembled WGS sequence"/>
</dbReference>
<accession>A0ACC0DLJ6</accession>
<gene>
    <name evidence="1" type="ORF">F4821DRAFT_274127</name>
</gene>
<keyword evidence="2" id="KW-1185">Reference proteome</keyword>